<reference evidence="2 3" key="1">
    <citation type="submission" date="2017-07" db="EMBL/GenBank/DDBJ databases">
        <authorList>
            <person name="Sun Z.S."/>
            <person name="Albrecht U."/>
            <person name="Echele G."/>
            <person name="Lee C.C."/>
        </authorList>
    </citation>
    <scope>NUCLEOTIDE SEQUENCE [LARGE SCALE GENOMIC DNA]</scope>
    <source>
        <strain evidence="3">type strain: KCTC 22618</strain>
    </source>
</reference>
<accession>A0A238UCH0</accession>
<feature type="signal peptide" evidence="1">
    <location>
        <begin position="1"/>
        <end position="18"/>
    </location>
</feature>
<dbReference type="RefSeq" id="WP_095073519.1">
    <property type="nucleotide sequence ID" value="NZ_LT899436.1"/>
</dbReference>
<evidence type="ECO:0000256" key="1">
    <source>
        <dbReference type="SAM" id="SignalP"/>
    </source>
</evidence>
<organism evidence="2 3">
    <name type="scientific">Tenacibaculum jejuense</name>
    <dbReference type="NCBI Taxonomy" id="584609"/>
    <lineage>
        <taxon>Bacteria</taxon>
        <taxon>Pseudomonadati</taxon>
        <taxon>Bacteroidota</taxon>
        <taxon>Flavobacteriia</taxon>
        <taxon>Flavobacteriales</taxon>
        <taxon>Flavobacteriaceae</taxon>
        <taxon>Tenacibaculum</taxon>
    </lineage>
</organism>
<dbReference type="AlphaFoldDB" id="A0A238UCH0"/>
<evidence type="ECO:0000313" key="2">
    <source>
        <dbReference type="EMBL" id="SNR16755.1"/>
    </source>
</evidence>
<dbReference type="KEGG" id="tje:TJEJU_3099"/>
<keyword evidence="1" id="KW-0732">Signal</keyword>
<gene>
    <name evidence="2" type="ORF">TJEJU_3099</name>
</gene>
<evidence type="ECO:0000313" key="3">
    <source>
        <dbReference type="Proteomes" id="UP000215214"/>
    </source>
</evidence>
<proteinExistence type="predicted"/>
<evidence type="ECO:0008006" key="4">
    <source>
        <dbReference type="Google" id="ProtNLM"/>
    </source>
</evidence>
<keyword evidence="3" id="KW-1185">Reference proteome</keyword>
<protein>
    <recommendedName>
        <fullName evidence="4">Lipoprotein</fullName>
    </recommendedName>
</protein>
<dbReference type="Proteomes" id="UP000215214">
    <property type="component" value="Chromosome TJEJU"/>
</dbReference>
<feature type="chain" id="PRO_5012195734" description="Lipoprotein" evidence="1">
    <location>
        <begin position="19"/>
        <end position="164"/>
    </location>
</feature>
<dbReference type="EMBL" id="LT899436">
    <property type="protein sequence ID" value="SNR16755.1"/>
    <property type="molecule type" value="Genomic_DNA"/>
</dbReference>
<sequence>MKKVLTTALIFSLGFLFAQQDVIKTDYIKTVEEGKTKVYLDGEWIHRNVKIITLKEEKVKFDQKDRYKLNQDRVEAPIEVTKIVMTDNDQDQYYDDAYLISYRLNKDNALLSQSTVLPTRISLDTDSFKNIENFTGEVILTDERDFKITALDDSEEEFEFILTY</sequence>
<name>A0A238UCH0_9FLAO</name>
<dbReference type="OrthoDB" id="1436146at2"/>